<keyword evidence="2 8" id="KW-0813">Transport</keyword>
<evidence type="ECO:0000313" key="10">
    <source>
        <dbReference type="EMBL" id="GGL28607.1"/>
    </source>
</evidence>
<name>A0A830F860_9EURY</name>
<evidence type="ECO:0000256" key="4">
    <source>
        <dbReference type="ARBA" id="ARBA00022781"/>
    </source>
</evidence>
<keyword evidence="4 8" id="KW-0375">Hydrogen ion transport</keyword>
<dbReference type="GO" id="GO:0042777">
    <property type="term" value="P:proton motive force-driven plasma membrane ATP synthesis"/>
    <property type="evidence" value="ECO:0007669"/>
    <property type="project" value="UniProtKB-UniRule"/>
</dbReference>
<proteinExistence type="inferred from homology"/>
<dbReference type="Gene3D" id="3.30.2320.30">
    <property type="entry name" value="ATP synthase, E subunit, C-terminal"/>
    <property type="match status" value="1"/>
</dbReference>
<dbReference type="GO" id="GO:0033178">
    <property type="term" value="C:proton-transporting two-sector ATPase complex, catalytic domain"/>
    <property type="evidence" value="ECO:0007669"/>
    <property type="project" value="InterPro"/>
</dbReference>
<sequence length="194" mass="21749">MSLETVAEEIREEAEEQAEAIRQDAESEAEEIVSDAESEAEEIVSDAEAEVEREIDQLREQELSSAKLEAKHERMSARREALDDVRDRVESRIADLDADQRRELTESLLTNSLGEFAEDAQLAVHYAAGDEALIEELLEGRQNVAPAGEIDCLGGVVVESESSRVRVKNTFDSVLADVWEDELKQISDRLFDEQ</sequence>
<dbReference type="OrthoDB" id="4691at2157"/>
<dbReference type="PANTHER" id="PTHR45715">
    <property type="entry name" value="ATPASE H+-TRANSPORTING V1 SUBUNIT E1A-RELATED"/>
    <property type="match status" value="1"/>
</dbReference>
<keyword evidence="5 8" id="KW-0406">Ion transport</keyword>
<dbReference type="AlphaFoldDB" id="A0A830F860"/>
<comment type="caution">
    <text evidence="10">The sequence shown here is derived from an EMBL/GenBank/DDBJ whole genome shotgun (WGS) entry which is preliminary data.</text>
</comment>
<dbReference type="GO" id="GO:0005524">
    <property type="term" value="F:ATP binding"/>
    <property type="evidence" value="ECO:0007669"/>
    <property type="project" value="UniProtKB-UniRule"/>
</dbReference>
<comment type="subunit">
    <text evidence="8">Has multiple subunits with at least A(3), B(3), C, D, E, F, H, I and proteolipid K(x).</text>
</comment>
<comment type="similarity">
    <text evidence="1 8">Belongs to the V-ATPase E subunit family.</text>
</comment>
<dbReference type="Gene3D" id="1.20.5.620">
    <property type="entry name" value="F1F0 ATP synthase subunit B, membrane domain"/>
    <property type="match status" value="1"/>
</dbReference>
<keyword evidence="3 8" id="KW-1003">Cell membrane</keyword>
<keyword evidence="7 8" id="KW-0066">ATP synthesis</keyword>
<accession>A0A830F860</accession>
<dbReference type="GO" id="GO:0046933">
    <property type="term" value="F:proton-transporting ATP synthase activity, rotational mechanism"/>
    <property type="evidence" value="ECO:0007669"/>
    <property type="project" value="UniProtKB-UniRule"/>
</dbReference>
<dbReference type="GO" id="GO:0046961">
    <property type="term" value="F:proton-transporting ATPase activity, rotational mechanism"/>
    <property type="evidence" value="ECO:0007669"/>
    <property type="project" value="InterPro"/>
</dbReference>
<evidence type="ECO:0000256" key="2">
    <source>
        <dbReference type="ARBA" id="ARBA00022448"/>
    </source>
</evidence>
<keyword evidence="6 8" id="KW-0472">Membrane</keyword>
<keyword evidence="11" id="KW-1185">Reference proteome</keyword>
<evidence type="ECO:0000256" key="3">
    <source>
        <dbReference type="ARBA" id="ARBA00022475"/>
    </source>
</evidence>
<evidence type="ECO:0000256" key="9">
    <source>
        <dbReference type="SAM" id="MobiDB-lite"/>
    </source>
</evidence>
<evidence type="ECO:0000256" key="5">
    <source>
        <dbReference type="ARBA" id="ARBA00023065"/>
    </source>
</evidence>
<evidence type="ECO:0000256" key="8">
    <source>
        <dbReference type="HAMAP-Rule" id="MF_00311"/>
    </source>
</evidence>
<feature type="compositionally biased region" description="Acidic residues" evidence="9">
    <location>
        <begin position="26"/>
        <end position="49"/>
    </location>
</feature>
<dbReference type="GO" id="GO:0005886">
    <property type="term" value="C:plasma membrane"/>
    <property type="evidence" value="ECO:0007669"/>
    <property type="project" value="UniProtKB-SubCell"/>
</dbReference>
<dbReference type="SUPFAM" id="SSF160527">
    <property type="entry name" value="V-type ATPase subunit E-like"/>
    <property type="match status" value="1"/>
</dbReference>
<dbReference type="EMBL" id="BMPF01000001">
    <property type="protein sequence ID" value="GGL28607.1"/>
    <property type="molecule type" value="Genomic_DNA"/>
</dbReference>
<organism evidence="10 11">
    <name type="scientific">Halarchaeum grantii</name>
    <dbReference type="NCBI Taxonomy" id="1193105"/>
    <lineage>
        <taxon>Archaea</taxon>
        <taxon>Methanobacteriati</taxon>
        <taxon>Methanobacteriota</taxon>
        <taxon>Stenosarchaea group</taxon>
        <taxon>Halobacteria</taxon>
        <taxon>Halobacteriales</taxon>
        <taxon>Halobacteriaceae</taxon>
    </lineage>
</organism>
<reference evidence="10 11" key="1">
    <citation type="journal article" date="2019" name="Int. J. Syst. Evol. Microbiol.">
        <title>The Global Catalogue of Microorganisms (GCM) 10K type strain sequencing project: providing services to taxonomists for standard genome sequencing and annotation.</title>
        <authorList>
            <consortium name="The Broad Institute Genomics Platform"/>
            <consortium name="The Broad Institute Genome Sequencing Center for Infectious Disease"/>
            <person name="Wu L."/>
            <person name="Ma J."/>
        </authorList>
    </citation>
    <scope>NUCLEOTIDE SEQUENCE [LARGE SCALE GENOMIC DNA]</scope>
    <source>
        <strain evidence="10 11">JCM 19585</strain>
    </source>
</reference>
<feature type="region of interest" description="Disordered" evidence="9">
    <location>
        <begin position="1"/>
        <end position="49"/>
    </location>
</feature>
<dbReference type="InterPro" id="IPR038495">
    <property type="entry name" value="ATPase_E_C"/>
</dbReference>
<protein>
    <recommendedName>
        <fullName evidence="8">A-type ATP synthase subunit E</fullName>
    </recommendedName>
</protein>
<dbReference type="Pfam" id="PF01991">
    <property type="entry name" value="vATP-synt_E"/>
    <property type="match status" value="1"/>
</dbReference>
<dbReference type="InterPro" id="IPR002842">
    <property type="entry name" value="ATPase_V1_Esu"/>
</dbReference>
<dbReference type="NCBIfam" id="NF002629">
    <property type="entry name" value="PRK02292.1"/>
    <property type="match status" value="1"/>
</dbReference>
<evidence type="ECO:0000256" key="7">
    <source>
        <dbReference type="ARBA" id="ARBA00023310"/>
    </source>
</evidence>
<dbReference type="HAMAP" id="MF_00311">
    <property type="entry name" value="ATP_synth_E_arch"/>
    <property type="match status" value="1"/>
</dbReference>
<dbReference type="RefSeq" id="WP_188879948.1">
    <property type="nucleotide sequence ID" value="NZ_BMPF01000001.1"/>
</dbReference>
<gene>
    <name evidence="8" type="primary">atpE</name>
    <name evidence="10" type="ORF">GCM10009037_10310</name>
</gene>
<comment type="function">
    <text evidence="8">Component of the A-type ATP synthase that produces ATP from ADP in the presence of a proton gradient across the membrane.</text>
</comment>
<evidence type="ECO:0000256" key="6">
    <source>
        <dbReference type="ARBA" id="ARBA00023136"/>
    </source>
</evidence>
<evidence type="ECO:0000256" key="1">
    <source>
        <dbReference type="ARBA" id="ARBA00005901"/>
    </source>
</evidence>
<comment type="subcellular location">
    <subcellularLocation>
        <location evidence="8">Cell membrane</location>
        <topology evidence="8">Peripheral membrane protein</topology>
    </subcellularLocation>
</comment>
<dbReference type="Proteomes" id="UP000628840">
    <property type="component" value="Unassembled WGS sequence"/>
</dbReference>
<feature type="compositionally biased region" description="Acidic residues" evidence="9">
    <location>
        <begin position="1"/>
        <end position="18"/>
    </location>
</feature>
<evidence type="ECO:0000313" key="11">
    <source>
        <dbReference type="Proteomes" id="UP000628840"/>
    </source>
</evidence>